<dbReference type="EMBL" id="FOAS01000020">
    <property type="protein sequence ID" value="SEL74576.1"/>
    <property type="molecule type" value="Genomic_DNA"/>
</dbReference>
<dbReference type="PROSITE" id="PS01058">
    <property type="entry name" value="SAICAR_SYNTHETASE_2"/>
    <property type="match status" value="1"/>
</dbReference>
<dbReference type="PANTHER" id="PTHR43599">
    <property type="entry name" value="MULTIFUNCTIONAL PROTEIN ADE2"/>
    <property type="match status" value="1"/>
</dbReference>
<evidence type="ECO:0000256" key="1">
    <source>
        <dbReference type="ARBA" id="ARBA00004672"/>
    </source>
</evidence>
<dbReference type="GO" id="GO:0004639">
    <property type="term" value="F:phosphoribosylaminoimidazolesuccinocarboxamide synthase activity"/>
    <property type="evidence" value="ECO:0007669"/>
    <property type="project" value="UniProtKB-UniRule"/>
</dbReference>
<evidence type="ECO:0000256" key="3">
    <source>
        <dbReference type="ARBA" id="ARBA00012217"/>
    </source>
</evidence>
<organism evidence="13 14">
    <name type="scientific">Atopomonas hussainii</name>
    <dbReference type="NCBI Taxonomy" id="1429083"/>
    <lineage>
        <taxon>Bacteria</taxon>
        <taxon>Pseudomonadati</taxon>
        <taxon>Pseudomonadota</taxon>
        <taxon>Gammaproteobacteria</taxon>
        <taxon>Pseudomonadales</taxon>
        <taxon>Pseudomonadaceae</taxon>
        <taxon>Atopomonas</taxon>
    </lineage>
</organism>
<keyword evidence="8 11" id="KW-0067">ATP-binding</keyword>
<dbReference type="NCBIfam" id="TIGR00081">
    <property type="entry name" value="purC"/>
    <property type="match status" value="1"/>
</dbReference>
<sequence length="236" mass="26726">MEKRNELYRGKAKSVYTTDDADRLVLLFRNDTSAFDGKKVEQLDRKGMVNNKFNAFIMQKLEEAGVPTQFDALLSDNECLVKKLDMIPVECVVRNFAAGSLVRRLGLEEGIELKPSTFELFLKNDALGDPFINESHVEAFGWAKPEQLVEMKALSLKVNQVLSALFDAAGLLLVDFKLEFGVFHGQIVLGDEFSPDGCRLWDKETRKKMDKDRFRQGLGDVIESYEEVARRIGVPL</sequence>
<dbReference type="SUPFAM" id="SSF56104">
    <property type="entry name" value="SAICAR synthase-like"/>
    <property type="match status" value="1"/>
</dbReference>
<dbReference type="PANTHER" id="PTHR43599:SF3">
    <property type="entry name" value="SI:DKEY-6E2.2"/>
    <property type="match status" value="1"/>
</dbReference>
<feature type="domain" description="SAICAR synthetase/ADE2 N-terminal" evidence="12">
    <location>
        <begin position="7"/>
        <end position="231"/>
    </location>
</feature>
<dbReference type="InterPro" id="IPR028923">
    <property type="entry name" value="SAICAR_synt/ADE2_N"/>
</dbReference>
<dbReference type="FunFam" id="3.30.200.20:FF:000086">
    <property type="entry name" value="Phosphoribosylaminoimidazole-succinocarboxamide synthase"/>
    <property type="match status" value="1"/>
</dbReference>
<accession>A0A1H7SR46</accession>
<dbReference type="Proteomes" id="UP000185766">
    <property type="component" value="Unassembled WGS sequence"/>
</dbReference>
<evidence type="ECO:0000256" key="6">
    <source>
        <dbReference type="ARBA" id="ARBA00022741"/>
    </source>
</evidence>
<dbReference type="InterPro" id="IPR001636">
    <property type="entry name" value="SAICAR_synth"/>
</dbReference>
<keyword evidence="14" id="KW-1185">Reference proteome</keyword>
<dbReference type="GO" id="GO:0005524">
    <property type="term" value="F:ATP binding"/>
    <property type="evidence" value="ECO:0007669"/>
    <property type="project" value="UniProtKB-KW"/>
</dbReference>
<comment type="similarity">
    <text evidence="2 11">Belongs to the SAICAR synthetase family.</text>
</comment>
<dbReference type="GO" id="GO:0006189">
    <property type="term" value="P:'de novo' IMP biosynthetic process"/>
    <property type="evidence" value="ECO:0007669"/>
    <property type="project" value="UniProtKB-UniRule"/>
</dbReference>
<keyword evidence="5 11" id="KW-0436">Ligase</keyword>
<dbReference type="InterPro" id="IPR033934">
    <property type="entry name" value="SAICAR_synt_PurC"/>
</dbReference>
<dbReference type="CDD" id="cd01415">
    <property type="entry name" value="SAICAR_synt_PurC"/>
    <property type="match status" value="1"/>
</dbReference>
<dbReference type="GO" id="GO:0009236">
    <property type="term" value="P:cobalamin biosynthetic process"/>
    <property type="evidence" value="ECO:0007669"/>
    <property type="project" value="InterPro"/>
</dbReference>
<dbReference type="STRING" id="1429083.GCA_001885685_00215"/>
<keyword evidence="7 11" id="KW-0658">Purine biosynthesis</keyword>
<comment type="catalytic activity">
    <reaction evidence="10 11">
        <text>5-amino-1-(5-phospho-D-ribosyl)imidazole-4-carboxylate + L-aspartate + ATP = (2S)-2-[5-amino-1-(5-phospho-beta-D-ribosyl)imidazole-4-carboxamido]succinate + ADP + phosphate + 2 H(+)</text>
        <dbReference type="Rhea" id="RHEA:22628"/>
        <dbReference type="ChEBI" id="CHEBI:15378"/>
        <dbReference type="ChEBI" id="CHEBI:29991"/>
        <dbReference type="ChEBI" id="CHEBI:30616"/>
        <dbReference type="ChEBI" id="CHEBI:43474"/>
        <dbReference type="ChEBI" id="CHEBI:58443"/>
        <dbReference type="ChEBI" id="CHEBI:77657"/>
        <dbReference type="ChEBI" id="CHEBI:456216"/>
        <dbReference type="EC" id="6.3.2.6"/>
    </reaction>
</comment>
<evidence type="ECO:0000256" key="2">
    <source>
        <dbReference type="ARBA" id="ARBA00010190"/>
    </source>
</evidence>
<dbReference type="EC" id="6.3.2.6" evidence="3 11"/>
<gene>
    <name evidence="11" type="primary">purC</name>
    <name evidence="13" type="ORF">SAMN05216214_12012</name>
</gene>
<evidence type="ECO:0000256" key="9">
    <source>
        <dbReference type="ARBA" id="ARBA00030409"/>
    </source>
</evidence>
<dbReference type="InterPro" id="IPR018236">
    <property type="entry name" value="SAICAR_synthetase_CS"/>
</dbReference>
<evidence type="ECO:0000256" key="7">
    <source>
        <dbReference type="ARBA" id="ARBA00022755"/>
    </source>
</evidence>
<dbReference type="PROSITE" id="PS01057">
    <property type="entry name" value="SAICAR_SYNTHETASE_1"/>
    <property type="match status" value="1"/>
</dbReference>
<dbReference type="FunFam" id="3.30.470.20:FF:000006">
    <property type="entry name" value="Phosphoribosylaminoimidazole-succinocarboxamide synthase"/>
    <property type="match status" value="1"/>
</dbReference>
<dbReference type="HAMAP" id="MF_00137">
    <property type="entry name" value="SAICAR_synth"/>
    <property type="match status" value="1"/>
</dbReference>
<dbReference type="Gene3D" id="3.30.470.20">
    <property type="entry name" value="ATP-grasp fold, B domain"/>
    <property type="match status" value="1"/>
</dbReference>
<evidence type="ECO:0000256" key="5">
    <source>
        <dbReference type="ARBA" id="ARBA00022598"/>
    </source>
</evidence>
<evidence type="ECO:0000313" key="14">
    <source>
        <dbReference type="Proteomes" id="UP000185766"/>
    </source>
</evidence>
<name>A0A1H7SR46_9GAMM</name>
<dbReference type="AlphaFoldDB" id="A0A1H7SR46"/>
<evidence type="ECO:0000259" key="12">
    <source>
        <dbReference type="Pfam" id="PF01259"/>
    </source>
</evidence>
<evidence type="ECO:0000256" key="4">
    <source>
        <dbReference type="ARBA" id="ARBA00016460"/>
    </source>
</evidence>
<protein>
    <recommendedName>
        <fullName evidence="4 11">Phosphoribosylaminoimidazole-succinocarboxamide synthase</fullName>
        <ecNumber evidence="3 11">6.3.2.6</ecNumber>
    </recommendedName>
    <alternativeName>
        <fullName evidence="9 11">SAICAR synthetase</fullName>
    </alternativeName>
</protein>
<dbReference type="Gene3D" id="3.30.200.20">
    <property type="entry name" value="Phosphorylase Kinase, domain 1"/>
    <property type="match status" value="1"/>
</dbReference>
<dbReference type="RefSeq" id="WP_074870475.1">
    <property type="nucleotide sequence ID" value="NZ_FOAS01000020.1"/>
</dbReference>
<evidence type="ECO:0000256" key="8">
    <source>
        <dbReference type="ARBA" id="ARBA00022840"/>
    </source>
</evidence>
<dbReference type="Pfam" id="PF01259">
    <property type="entry name" value="SAICAR_synt"/>
    <property type="match status" value="1"/>
</dbReference>
<dbReference type="GO" id="GO:0005829">
    <property type="term" value="C:cytosol"/>
    <property type="evidence" value="ECO:0007669"/>
    <property type="project" value="TreeGrafter"/>
</dbReference>
<dbReference type="UniPathway" id="UPA00074">
    <property type="reaction ID" value="UER00131"/>
</dbReference>
<keyword evidence="6 11" id="KW-0547">Nucleotide-binding</keyword>
<dbReference type="InterPro" id="IPR050089">
    <property type="entry name" value="SAICAR_synthetase"/>
</dbReference>
<evidence type="ECO:0000256" key="10">
    <source>
        <dbReference type="ARBA" id="ARBA00048475"/>
    </source>
</evidence>
<evidence type="ECO:0000256" key="11">
    <source>
        <dbReference type="HAMAP-Rule" id="MF_00137"/>
    </source>
</evidence>
<proteinExistence type="inferred from homology"/>
<reference evidence="13 14" key="1">
    <citation type="submission" date="2016-10" db="EMBL/GenBank/DDBJ databases">
        <authorList>
            <person name="de Groot N.N."/>
        </authorList>
    </citation>
    <scope>NUCLEOTIDE SEQUENCE [LARGE SCALE GENOMIC DNA]</scope>
    <source>
        <strain evidence="13 14">JCM 19513</strain>
    </source>
</reference>
<comment type="pathway">
    <text evidence="1 11">Purine metabolism; IMP biosynthesis via de novo pathway; 5-amino-1-(5-phospho-D-ribosyl)imidazole-4-carboxamide from 5-amino-1-(5-phospho-D-ribosyl)imidazole-4-carboxylate: step 1/2.</text>
</comment>
<evidence type="ECO:0000313" key="13">
    <source>
        <dbReference type="EMBL" id="SEL74576.1"/>
    </source>
</evidence>